<evidence type="ECO:0000256" key="1">
    <source>
        <dbReference type="SAM" id="Coils"/>
    </source>
</evidence>
<sequence>MSDTSGDEFASYNTTTPAASKRKASTHSVQASGRTASGSSSSKPSTTAPKKNGNKRKRTNEQIVISLEDEAEAMDEDDVVIVPPPGRAPAKKPAQRAEVAASSKSNPKRKGKARAEPSGPSIANHSVHRSDDTVDAEDIQELEDDQVAEAPAKRVARERSETKPPPKPTASASRQAREHEKLLRELDNLRRRLDTVKTERDKYAKQLEDDFHIRRTEAEELLEQKSAQYEAQLKTQENLISELTTQLAKAKAQGSSGKSQLAEFLIREAADAKQEAVKREVGQWKDLAKQKDELISQKDKDIAALKEEEKLLKTQLAAEIERAKSLANTRQPPSTVVRTHTKPTDDPKNALVIRLYEDSTNLLITSAKIEKSKYLNLDTPVYTCIYTHKALDPDIEGASLNFTLREVWETPEDWDSAVPVSSKDDLLHKVQYNPRDLQNEPPEFVEALDFFREPFVFSRDQLPVFLKTLTEKLNGIADNEEDEQKEEPEVITIDD</sequence>
<keyword evidence="1" id="KW-0175">Coiled coil</keyword>
<name>A0A2H3J801_WOLCO</name>
<feature type="coiled-coil region" evidence="1">
    <location>
        <begin position="288"/>
        <end position="322"/>
    </location>
</feature>
<evidence type="ECO:0000256" key="2">
    <source>
        <dbReference type="SAM" id="MobiDB-lite"/>
    </source>
</evidence>
<dbReference type="CDD" id="cd23787">
    <property type="entry name" value="RWD_CSM1"/>
    <property type="match status" value="1"/>
</dbReference>
<dbReference type="AlphaFoldDB" id="A0A2H3J801"/>
<evidence type="ECO:0000313" key="3">
    <source>
        <dbReference type="EMBL" id="PCH37755.1"/>
    </source>
</evidence>
<dbReference type="GO" id="GO:0005730">
    <property type="term" value="C:nucleolus"/>
    <property type="evidence" value="ECO:0007669"/>
    <property type="project" value="TreeGrafter"/>
</dbReference>
<proteinExistence type="predicted"/>
<organism evidence="3 4">
    <name type="scientific">Wolfiporia cocos (strain MD-104)</name>
    <name type="common">Brown rot fungus</name>
    <dbReference type="NCBI Taxonomy" id="742152"/>
    <lineage>
        <taxon>Eukaryota</taxon>
        <taxon>Fungi</taxon>
        <taxon>Dikarya</taxon>
        <taxon>Basidiomycota</taxon>
        <taxon>Agaricomycotina</taxon>
        <taxon>Agaricomycetes</taxon>
        <taxon>Polyporales</taxon>
        <taxon>Phaeolaceae</taxon>
        <taxon>Wolfiporia</taxon>
    </lineage>
</organism>
<feature type="compositionally biased region" description="Acidic residues" evidence="2">
    <location>
        <begin position="67"/>
        <end position="79"/>
    </location>
</feature>
<feature type="compositionally biased region" description="Acidic residues" evidence="2">
    <location>
        <begin position="133"/>
        <end position="147"/>
    </location>
</feature>
<evidence type="ECO:0008006" key="5">
    <source>
        <dbReference type="Google" id="ProtNLM"/>
    </source>
</evidence>
<feature type="compositionally biased region" description="Basic and acidic residues" evidence="2">
    <location>
        <begin position="175"/>
        <end position="187"/>
    </location>
</feature>
<dbReference type="GO" id="GO:1990644">
    <property type="term" value="F:microtubule site clamp"/>
    <property type="evidence" value="ECO:0007669"/>
    <property type="project" value="TreeGrafter"/>
</dbReference>
<dbReference type="STRING" id="742152.A0A2H3J801"/>
<dbReference type="GO" id="GO:0072686">
    <property type="term" value="C:mitotic spindle"/>
    <property type="evidence" value="ECO:0007669"/>
    <property type="project" value="TreeGrafter"/>
</dbReference>
<dbReference type="GO" id="GO:0033551">
    <property type="term" value="C:monopolin complex"/>
    <property type="evidence" value="ECO:0007669"/>
    <property type="project" value="InterPro"/>
</dbReference>
<dbReference type="PANTHER" id="PTHR28006">
    <property type="entry name" value="MONOPOLIN COMPLEX SUBUNIT CSM1"/>
    <property type="match status" value="1"/>
</dbReference>
<dbReference type="GO" id="GO:0051315">
    <property type="term" value="P:attachment of mitotic spindle microtubules to kinetochore"/>
    <property type="evidence" value="ECO:0007669"/>
    <property type="project" value="TreeGrafter"/>
</dbReference>
<protein>
    <recommendedName>
        <fullName evidence="5">Monopolin complex subunit Csm1/Pcs1 C-terminal domain-containing protein</fullName>
    </recommendedName>
</protein>
<feature type="compositionally biased region" description="Low complexity" evidence="2">
    <location>
        <begin position="31"/>
        <end position="51"/>
    </location>
</feature>
<gene>
    <name evidence="3" type="ORF">WOLCODRAFT_114105</name>
</gene>
<dbReference type="GO" id="GO:0045144">
    <property type="term" value="P:meiotic sister chromatid segregation"/>
    <property type="evidence" value="ECO:0007669"/>
    <property type="project" value="TreeGrafter"/>
</dbReference>
<feature type="compositionally biased region" description="Basic and acidic residues" evidence="2">
    <location>
        <begin position="151"/>
        <end position="164"/>
    </location>
</feature>
<evidence type="ECO:0000313" key="4">
    <source>
        <dbReference type="Proteomes" id="UP000218811"/>
    </source>
</evidence>
<reference evidence="3 4" key="1">
    <citation type="journal article" date="2012" name="Science">
        <title>The Paleozoic origin of enzymatic lignin decomposition reconstructed from 31 fungal genomes.</title>
        <authorList>
            <person name="Floudas D."/>
            <person name="Binder M."/>
            <person name="Riley R."/>
            <person name="Barry K."/>
            <person name="Blanchette R.A."/>
            <person name="Henrissat B."/>
            <person name="Martinez A.T."/>
            <person name="Otillar R."/>
            <person name="Spatafora J.W."/>
            <person name="Yadav J.S."/>
            <person name="Aerts A."/>
            <person name="Benoit I."/>
            <person name="Boyd A."/>
            <person name="Carlson A."/>
            <person name="Copeland A."/>
            <person name="Coutinho P.M."/>
            <person name="de Vries R.P."/>
            <person name="Ferreira P."/>
            <person name="Findley K."/>
            <person name="Foster B."/>
            <person name="Gaskell J."/>
            <person name="Glotzer D."/>
            <person name="Gorecki P."/>
            <person name="Heitman J."/>
            <person name="Hesse C."/>
            <person name="Hori C."/>
            <person name="Igarashi K."/>
            <person name="Jurgens J.A."/>
            <person name="Kallen N."/>
            <person name="Kersten P."/>
            <person name="Kohler A."/>
            <person name="Kuees U."/>
            <person name="Kumar T.K.A."/>
            <person name="Kuo A."/>
            <person name="LaButti K."/>
            <person name="Larrondo L.F."/>
            <person name="Lindquist E."/>
            <person name="Ling A."/>
            <person name="Lombard V."/>
            <person name="Lucas S."/>
            <person name="Lundell T."/>
            <person name="Martin R."/>
            <person name="McLaughlin D.J."/>
            <person name="Morgenstern I."/>
            <person name="Morin E."/>
            <person name="Murat C."/>
            <person name="Nagy L.G."/>
            <person name="Nolan M."/>
            <person name="Ohm R.A."/>
            <person name="Patyshakuliyeva A."/>
            <person name="Rokas A."/>
            <person name="Ruiz-Duenas F.J."/>
            <person name="Sabat G."/>
            <person name="Salamov A."/>
            <person name="Samejima M."/>
            <person name="Schmutz J."/>
            <person name="Slot J.C."/>
            <person name="St John F."/>
            <person name="Stenlid J."/>
            <person name="Sun H."/>
            <person name="Sun S."/>
            <person name="Syed K."/>
            <person name="Tsang A."/>
            <person name="Wiebenga A."/>
            <person name="Young D."/>
            <person name="Pisabarro A."/>
            <person name="Eastwood D.C."/>
            <person name="Martin F."/>
            <person name="Cullen D."/>
            <person name="Grigoriev I.V."/>
            <person name="Hibbett D.S."/>
        </authorList>
    </citation>
    <scope>NUCLEOTIDE SEQUENCE [LARGE SCALE GENOMIC DNA]</scope>
    <source>
        <strain evidence="3 4">MD-104</strain>
    </source>
</reference>
<dbReference type="InterPro" id="IPR040349">
    <property type="entry name" value="Csm1/Pcs1"/>
</dbReference>
<keyword evidence="4" id="KW-1185">Reference proteome</keyword>
<feature type="region of interest" description="Disordered" evidence="2">
    <location>
        <begin position="1"/>
        <end position="187"/>
    </location>
</feature>
<dbReference type="Proteomes" id="UP000218811">
    <property type="component" value="Unassembled WGS sequence"/>
</dbReference>
<accession>A0A2H3J801</accession>
<dbReference type="GO" id="GO:0034506">
    <property type="term" value="C:chromosome, centromeric core domain"/>
    <property type="evidence" value="ECO:0007669"/>
    <property type="project" value="TreeGrafter"/>
</dbReference>
<dbReference type="PANTHER" id="PTHR28006:SF1">
    <property type="entry name" value="MONOPOLIN COMPLEX SUBUNIT CSM1"/>
    <property type="match status" value="1"/>
</dbReference>
<dbReference type="OMA" id="LTCIYTY"/>
<dbReference type="EMBL" id="KB467942">
    <property type="protein sequence ID" value="PCH37755.1"/>
    <property type="molecule type" value="Genomic_DNA"/>
</dbReference>
<dbReference type="OrthoDB" id="3216420at2759"/>